<evidence type="ECO:0000313" key="2">
    <source>
        <dbReference type="Proteomes" id="UP000827872"/>
    </source>
</evidence>
<gene>
    <name evidence="1" type="ORF">K3G42_010302</name>
</gene>
<dbReference type="EMBL" id="CM037619">
    <property type="protein sequence ID" value="KAH8006646.1"/>
    <property type="molecule type" value="Genomic_DNA"/>
</dbReference>
<dbReference type="Proteomes" id="UP000827872">
    <property type="component" value="Linkage Group LG06"/>
</dbReference>
<accession>A0ACB8FMA5</accession>
<comment type="caution">
    <text evidence="1">The sequence shown here is derived from an EMBL/GenBank/DDBJ whole genome shotgun (WGS) entry which is preliminary data.</text>
</comment>
<reference evidence="1" key="1">
    <citation type="submission" date="2021-08" db="EMBL/GenBank/DDBJ databases">
        <title>The first chromosome-level gecko genome reveals the dynamic sex chromosomes of Neotropical dwarf geckos (Sphaerodactylidae: Sphaerodactylus).</title>
        <authorList>
            <person name="Pinto B.J."/>
            <person name="Keating S.E."/>
            <person name="Gamble T."/>
        </authorList>
    </citation>
    <scope>NUCLEOTIDE SEQUENCE</scope>
    <source>
        <strain evidence="1">TG3544</strain>
    </source>
</reference>
<evidence type="ECO:0000313" key="1">
    <source>
        <dbReference type="EMBL" id="KAH8006646.1"/>
    </source>
</evidence>
<proteinExistence type="predicted"/>
<name>A0ACB8FMA5_9SAUR</name>
<sequence>MGLGGRSVPMEDSTGVQHHTFPLQKWLMEQEQAFELCLPENQCNHYPQQCKSPPPNLSQGTHPNQEAKIQQGKHQPLLPPQKVDPDIPHPALPHPKKNKASPSAPPTPKKPPSKKPLQAQPSEDSVEGPFQHCLQGPVIVLIGFQNPFCSELQDKALERRARYQLD</sequence>
<organism evidence="1 2">
    <name type="scientific">Sphaerodactylus townsendi</name>
    <dbReference type="NCBI Taxonomy" id="933632"/>
    <lineage>
        <taxon>Eukaryota</taxon>
        <taxon>Metazoa</taxon>
        <taxon>Chordata</taxon>
        <taxon>Craniata</taxon>
        <taxon>Vertebrata</taxon>
        <taxon>Euteleostomi</taxon>
        <taxon>Lepidosauria</taxon>
        <taxon>Squamata</taxon>
        <taxon>Bifurcata</taxon>
        <taxon>Gekkota</taxon>
        <taxon>Sphaerodactylidae</taxon>
        <taxon>Sphaerodactylus</taxon>
    </lineage>
</organism>
<keyword evidence="2" id="KW-1185">Reference proteome</keyword>
<protein>
    <submittedName>
        <fullName evidence="1">Uncharacterized protein</fullName>
    </submittedName>
</protein>